<accession>A0ABT5WVZ3</accession>
<dbReference type="Gene3D" id="2.40.30.170">
    <property type="match status" value="1"/>
</dbReference>
<protein>
    <submittedName>
        <fullName evidence="4">Efflux RND transporter periplasmic adaptor subunit</fullName>
    </submittedName>
</protein>
<evidence type="ECO:0000313" key="5">
    <source>
        <dbReference type="Proteomes" id="UP001216253"/>
    </source>
</evidence>
<feature type="coiled-coil region" evidence="2">
    <location>
        <begin position="104"/>
        <end position="157"/>
    </location>
</feature>
<dbReference type="PANTHER" id="PTHR30469:SF38">
    <property type="entry name" value="HLYD FAMILY SECRETION PROTEIN"/>
    <property type="match status" value="1"/>
</dbReference>
<evidence type="ECO:0000313" key="4">
    <source>
        <dbReference type="EMBL" id="MDE8654038.1"/>
    </source>
</evidence>
<name>A0ABT5WVZ3_9SPHN</name>
<comment type="similarity">
    <text evidence="1">Belongs to the membrane fusion protein (MFP) (TC 8.A.1) family.</text>
</comment>
<dbReference type="NCBIfam" id="TIGR01730">
    <property type="entry name" value="RND_mfp"/>
    <property type="match status" value="1"/>
</dbReference>
<keyword evidence="5" id="KW-1185">Reference proteome</keyword>
<keyword evidence="2" id="KW-0175">Coiled coil</keyword>
<dbReference type="PANTHER" id="PTHR30469">
    <property type="entry name" value="MULTIDRUG RESISTANCE PROTEIN MDTA"/>
    <property type="match status" value="1"/>
</dbReference>
<dbReference type="Gene3D" id="1.10.287.470">
    <property type="entry name" value="Helix hairpin bin"/>
    <property type="match status" value="1"/>
</dbReference>
<keyword evidence="3" id="KW-0732">Signal</keyword>
<evidence type="ECO:0000256" key="1">
    <source>
        <dbReference type="ARBA" id="ARBA00009477"/>
    </source>
</evidence>
<dbReference type="InterPro" id="IPR006143">
    <property type="entry name" value="RND_pump_MFP"/>
</dbReference>
<comment type="caution">
    <text evidence="4">The sequence shown here is derived from an EMBL/GenBank/DDBJ whole genome shotgun (WGS) entry which is preliminary data.</text>
</comment>
<dbReference type="PROSITE" id="PS51257">
    <property type="entry name" value="PROKAR_LIPOPROTEIN"/>
    <property type="match status" value="1"/>
</dbReference>
<dbReference type="Proteomes" id="UP001216253">
    <property type="component" value="Unassembled WGS sequence"/>
</dbReference>
<gene>
    <name evidence="4" type="ORF">PYV00_20295</name>
</gene>
<dbReference type="Gene3D" id="2.40.50.100">
    <property type="match status" value="1"/>
</dbReference>
<proteinExistence type="inferred from homology"/>
<dbReference type="SUPFAM" id="SSF111369">
    <property type="entry name" value="HlyD-like secretion proteins"/>
    <property type="match status" value="1"/>
</dbReference>
<evidence type="ECO:0000256" key="2">
    <source>
        <dbReference type="SAM" id="Coils"/>
    </source>
</evidence>
<dbReference type="Gene3D" id="2.40.420.20">
    <property type="match status" value="1"/>
</dbReference>
<reference evidence="4 5" key="1">
    <citation type="submission" date="2023-03" db="EMBL/GenBank/DDBJ databases">
        <title>NovoSphingobium album sp. nov. isolated from polycyclic aromatic hydrocarbons- and heavy-metal polluted soil.</title>
        <authorList>
            <person name="Liu Z."/>
            <person name="Wang K."/>
        </authorList>
    </citation>
    <scope>NUCLEOTIDE SEQUENCE [LARGE SCALE GENOMIC DNA]</scope>
    <source>
        <strain evidence="4 5">H3SJ31-1</strain>
    </source>
</reference>
<dbReference type="RefSeq" id="WP_275230153.1">
    <property type="nucleotide sequence ID" value="NZ_JARESE010000070.1"/>
</dbReference>
<sequence>MSRPGWIVLLMGAAALAACGGDADKAREARPAAGPALVVRPVSAPRWTSVSAEVATVDQAQVLARIPGILTALSVKAGDTVEKGQAIGRIVDSQLGYQSGAYGAQAAAAQAQAAQAQAELARARYLYQNGVYAKARLEQAQAMASAAQAQVSAARQQQQAVNAVAGQGAVIAPASGRVLAADIPAGSPVAPGMVIATITSGPVIVRLDMPESLADKVHPGAAVVAQGVDGTPGESRGTVMRVYPAVNAGQVRADVMMSGIDSRLIGRRVAARVESGTRTALLVPQGYVSTRYGIDYVTLRGRDGALSAVPVQTAPADLADRVEILSGVAAGDRLVPPASAGAGK</sequence>
<evidence type="ECO:0000256" key="3">
    <source>
        <dbReference type="SAM" id="SignalP"/>
    </source>
</evidence>
<feature type="signal peptide" evidence="3">
    <location>
        <begin position="1"/>
        <end position="17"/>
    </location>
</feature>
<dbReference type="EMBL" id="JARESE010000070">
    <property type="protein sequence ID" value="MDE8654038.1"/>
    <property type="molecule type" value="Genomic_DNA"/>
</dbReference>
<organism evidence="4 5">
    <name type="scientific">Novosphingobium album</name>
    <name type="common">ex Liu et al. 2023</name>
    <dbReference type="NCBI Taxonomy" id="3031130"/>
    <lineage>
        <taxon>Bacteria</taxon>
        <taxon>Pseudomonadati</taxon>
        <taxon>Pseudomonadota</taxon>
        <taxon>Alphaproteobacteria</taxon>
        <taxon>Sphingomonadales</taxon>
        <taxon>Sphingomonadaceae</taxon>
        <taxon>Novosphingobium</taxon>
    </lineage>
</organism>
<feature type="chain" id="PRO_5046312297" evidence="3">
    <location>
        <begin position="18"/>
        <end position="344"/>
    </location>
</feature>